<evidence type="ECO:0000313" key="3">
    <source>
        <dbReference type="Proteomes" id="UP000000702"/>
    </source>
</evidence>
<feature type="compositionally biased region" description="Polar residues" evidence="1">
    <location>
        <begin position="11"/>
        <end position="38"/>
    </location>
</feature>
<dbReference type="AlphaFoldDB" id="F9WGI6"/>
<reference evidence="3" key="1">
    <citation type="submission" date="2011-07" db="EMBL/GenBank/DDBJ databases">
        <title>Divergent evolution of antigenic variation in African trypanosomes.</title>
        <authorList>
            <person name="Jackson A.P."/>
            <person name="Berry A."/>
            <person name="Allison H.C."/>
            <person name="Burton P."/>
            <person name="Anderson J."/>
            <person name="Aslett M."/>
            <person name="Brown R."/>
            <person name="Corton N."/>
            <person name="Harris D."/>
            <person name="Hauser H."/>
            <person name="Gamble J."/>
            <person name="Gilderthorp R."/>
            <person name="McQuillan J."/>
            <person name="Quail M.A."/>
            <person name="Sanders M."/>
            <person name="Van Tonder A."/>
            <person name="Ginger M.L."/>
            <person name="Donelson J.E."/>
            <person name="Field M.C."/>
            <person name="Barry J.D."/>
            <person name="Berriman M."/>
            <person name="Hertz-Fowler C."/>
        </authorList>
    </citation>
    <scope>NUCLEOTIDE SEQUENCE [LARGE SCALE GENOMIC DNA]</scope>
    <source>
        <strain evidence="3">IL3000</strain>
    </source>
</reference>
<dbReference type="EMBL" id="CAEQ01002277">
    <property type="protein sequence ID" value="CCD16422.1"/>
    <property type="molecule type" value="Genomic_DNA"/>
</dbReference>
<proteinExistence type="predicted"/>
<feature type="region of interest" description="Disordered" evidence="1">
    <location>
        <begin position="1"/>
        <end position="99"/>
    </location>
</feature>
<dbReference type="VEuPathDB" id="TriTrypDB:TcIL3000_0_13430"/>
<protein>
    <submittedName>
        <fullName evidence="2">WGS project CAEQ00000000 data, annotated contig 506</fullName>
    </submittedName>
</protein>
<dbReference type="Proteomes" id="UP000000702">
    <property type="component" value="Unassembled WGS sequence"/>
</dbReference>
<accession>F9WGI6</accession>
<reference evidence="2 3" key="2">
    <citation type="journal article" date="2012" name="Proc. Natl. Acad. Sci. U.S.A.">
        <title>Antigenic diversity is generated by distinct evolutionary mechanisms in African trypanosome species.</title>
        <authorList>
            <person name="Jackson A.P."/>
            <person name="Berry A."/>
            <person name="Aslett M."/>
            <person name="Allison H.C."/>
            <person name="Burton P."/>
            <person name="Vavrova-Anderson J."/>
            <person name="Brown R."/>
            <person name="Browne H."/>
            <person name="Corton N."/>
            <person name="Hauser H."/>
            <person name="Gamble J."/>
            <person name="Gilderthorp R."/>
            <person name="Marcello L."/>
            <person name="McQuillan J."/>
            <person name="Otto T.D."/>
            <person name="Quail M.A."/>
            <person name="Sanders M.J."/>
            <person name="van Tonder A."/>
            <person name="Ginger M.L."/>
            <person name="Field M.C."/>
            <person name="Barry J.D."/>
            <person name="Hertz-Fowler C."/>
            <person name="Berriman M."/>
        </authorList>
    </citation>
    <scope>NUCLEOTIDE SEQUENCE [LARGE SCALE GENOMIC DNA]</scope>
    <source>
        <strain evidence="2 3">IL3000</strain>
    </source>
</reference>
<evidence type="ECO:0000256" key="1">
    <source>
        <dbReference type="SAM" id="MobiDB-lite"/>
    </source>
</evidence>
<dbReference type="OMA" id="ECKQDEL"/>
<keyword evidence="3" id="KW-1185">Reference proteome</keyword>
<organism evidence="2 3">
    <name type="scientific">Trypanosoma congolense (strain IL3000)</name>
    <dbReference type="NCBI Taxonomy" id="1068625"/>
    <lineage>
        <taxon>Eukaryota</taxon>
        <taxon>Discoba</taxon>
        <taxon>Euglenozoa</taxon>
        <taxon>Kinetoplastea</taxon>
        <taxon>Metakinetoplastina</taxon>
        <taxon>Trypanosomatida</taxon>
        <taxon>Trypanosomatidae</taxon>
        <taxon>Trypanosoma</taxon>
        <taxon>Nannomonas</taxon>
    </lineage>
</organism>
<evidence type="ECO:0000313" key="2">
    <source>
        <dbReference type="EMBL" id="CCD16422.1"/>
    </source>
</evidence>
<gene>
    <name evidence="2" type="ORF">TCIL3000_0_13430</name>
</gene>
<sequence>MPLDDFVSRVAQRSSLSGNATPFTPSYLNQPNTLSNNREAGASGGIVRRSTGGAGAELAGLQNSKKKQRKTSKNANNGKVVSMKERKCGDDDDSGQKETLNTATSNTLQSALNVGKGISNEELRLLEGFLCDSDPNFTSGKGGARYEDGIFMNDDEQMQSEEEEWLLQQMMDIEIGGDKLLKLEEESL</sequence>
<comment type="caution">
    <text evidence="2">The sequence shown here is derived from an EMBL/GenBank/DDBJ whole genome shotgun (WGS) entry which is preliminary data.</text>
</comment>
<name>F9WGI6_TRYCI</name>